<dbReference type="CDD" id="cd13539">
    <property type="entry name" value="PBP2_AvModA"/>
    <property type="match status" value="1"/>
</dbReference>
<dbReference type="InterPro" id="IPR005950">
    <property type="entry name" value="ModA"/>
</dbReference>
<proteinExistence type="inferred from homology"/>
<evidence type="ECO:0000313" key="5">
    <source>
        <dbReference type="EMBL" id="GAA4405138.1"/>
    </source>
</evidence>
<keyword evidence="3 4" id="KW-0732">Signal</keyword>
<evidence type="ECO:0000313" key="6">
    <source>
        <dbReference type="Proteomes" id="UP001500936"/>
    </source>
</evidence>
<dbReference type="PANTHER" id="PTHR30632:SF14">
    <property type="entry name" value="TUNGSTATE_MOLYBDATE_CHROMATE-BINDING PROTEIN MODA"/>
    <property type="match status" value="1"/>
</dbReference>
<name>A0ABP8KFC9_9BACT</name>
<evidence type="ECO:0000256" key="1">
    <source>
        <dbReference type="ARBA" id="ARBA00009175"/>
    </source>
</evidence>
<reference evidence="6" key="1">
    <citation type="journal article" date="2019" name="Int. J. Syst. Evol. Microbiol.">
        <title>The Global Catalogue of Microorganisms (GCM) 10K type strain sequencing project: providing services to taxonomists for standard genome sequencing and annotation.</title>
        <authorList>
            <consortium name="The Broad Institute Genomics Platform"/>
            <consortium name="The Broad Institute Genome Sequencing Center for Infectious Disease"/>
            <person name="Wu L."/>
            <person name="Ma J."/>
        </authorList>
    </citation>
    <scope>NUCLEOTIDE SEQUENCE [LARGE SCALE GENOMIC DNA]</scope>
    <source>
        <strain evidence="6">JCM 17925</strain>
    </source>
</reference>
<sequence length="259" mass="28257">MPFFYVLYLFLGIAFVPHSPAQPTAKGQEITIAAASDLRYAMDSLVAAFKSRQPAIKVNVIYGSSGKFFQQISRSAPFDLFFSADIDYPRQLQQKGLTASSIQTYAIGRLVLWSPTLDPNAKGMKTLLDPAIRTVAIANPLHAPYGKRAEESLKHYGLYNQVKDRFVKGENIAQTAQFVSTGAADIGIIALALALSPPLRTQGRYYLIPAKAHTALEQGYVVLKRAQGNKAAAAFTAFLVTPQAKAILKQYGFAMPNQP</sequence>
<comment type="similarity">
    <text evidence="1">Belongs to the bacterial solute-binding protein ModA family.</text>
</comment>
<dbReference type="InterPro" id="IPR044084">
    <property type="entry name" value="AvModA-like_subst-bd"/>
</dbReference>
<protein>
    <submittedName>
        <fullName evidence="5">Molybdate ABC transporter substrate-binding protein</fullName>
    </submittedName>
</protein>
<dbReference type="PANTHER" id="PTHR30632">
    <property type="entry name" value="MOLYBDATE-BINDING PERIPLASMIC PROTEIN"/>
    <property type="match status" value="1"/>
</dbReference>
<keyword evidence="2" id="KW-0479">Metal-binding</keyword>
<comment type="caution">
    <text evidence="5">The sequence shown here is derived from an EMBL/GenBank/DDBJ whole genome shotgun (WGS) entry which is preliminary data.</text>
</comment>
<dbReference type="Gene3D" id="3.40.190.10">
    <property type="entry name" value="Periplasmic binding protein-like II"/>
    <property type="match status" value="2"/>
</dbReference>
<feature type="signal peptide" evidence="4">
    <location>
        <begin position="1"/>
        <end position="21"/>
    </location>
</feature>
<gene>
    <name evidence="5" type="primary">modA</name>
    <name evidence="5" type="ORF">GCM10023187_23260</name>
</gene>
<organism evidence="5 6">
    <name type="scientific">Nibrella viscosa</name>
    <dbReference type="NCBI Taxonomy" id="1084524"/>
    <lineage>
        <taxon>Bacteria</taxon>
        <taxon>Pseudomonadati</taxon>
        <taxon>Bacteroidota</taxon>
        <taxon>Cytophagia</taxon>
        <taxon>Cytophagales</taxon>
        <taxon>Spirosomataceae</taxon>
        <taxon>Nibrella</taxon>
    </lineage>
</organism>
<accession>A0ABP8KFC9</accession>
<dbReference type="NCBIfam" id="TIGR01256">
    <property type="entry name" value="modA"/>
    <property type="match status" value="1"/>
</dbReference>
<dbReference type="EMBL" id="BAABHB010000003">
    <property type="protein sequence ID" value="GAA4405138.1"/>
    <property type="molecule type" value="Genomic_DNA"/>
</dbReference>
<dbReference type="Pfam" id="PF13531">
    <property type="entry name" value="SBP_bac_11"/>
    <property type="match status" value="1"/>
</dbReference>
<dbReference type="InterPro" id="IPR050682">
    <property type="entry name" value="ModA/WtpA"/>
</dbReference>
<evidence type="ECO:0000256" key="4">
    <source>
        <dbReference type="SAM" id="SignalP"/>
    </source>
</evidence>
<evidence type="ECO:0000256" key="3">
    <source>
        <dbReference type="ARBA" id="ARBA00022729"/>
    </source>
</evidence>
<dbReference type="PIRSF" id="PIRSF004846">
    <property type="entry name" value="ModA"/>
    <property type="match status" value="1"/>
</dbReference>
<dbReference type="RefSeq" id="WP_345267189.1">
    <property type="nucleotide sequence ID" value="NZ_BAABHB010000003.1"/>
</dbReference>
<keyword evidence="6" id="KW-1185">Reference proteome</keyword>
<dbReference type="Proteomes" id="UP001500936">
    <property type="component" value="Unassembled WGS sequence"/>
</dbReference>
<dbReference type="SUPFAM" id="SSF53850">
    <property type="entry name" value="Periplasmic binding protein-like II"/>
    <property type="match status" value="1"/>
</dbReference>
<evidence type="ECO:0000256" key="2">
    <source>
        <dbReference type="ARBA" id="ARBA00022723"/>
    </source>
</evidence>
<feature type="chain" id="PRO_5047084210" evidence="4">
    <location>
        <begin position="22"/>
        <end position="259"/>
    </location>
</feature>